<dbReference type="Proteomes" id="UP000281553">
    <property type="component" value="Unassembled WGS sequence"/>
</dbReference>
<gene>
    <name evidence="2" type="ORF">DILT_LOCUS18370</name>
</gene>
<proteinExistence type="predicted"/>
<name>A0A3P7RCS2_DIBLA</name>
<dbReference type="OrthoDB" id="10407373at2759"/>
<accession>A0A3P7RCS2</accession>
<keyword evidence="3" id="KW-1185">Reference proteome</keyword>
<evidence type="ECO:0000256" key="1">
    <source>
        <dbReference type="SAM" id="MobiDB-lite"/>
    </source>
</evidence>
<sequence>MTYVATQADGTTTSLTITDTEGRVLRRPWTRDRQGIKTGVVRPLVPVALSTNCSVDLSPEGVCVRDSIEFEFTCPNGGETNVPTTATTTPAATAAVNGSSQDFPTHRVNRTKG</sequence>
<dbReference type="AlphaFoldDB" id="A0A3P7RCS2"/>
<organism evidence="2 3">
    <name type="scientific">Dibothriocephalus latus</name>
    <name type="common">Fish tapeworm</name>
    <name type="synonym">Diphyllobothrium latum</name>
    <dbReference type="NCBI Taxonomy" id="60516"/>
    <lineage>
        <taxon>Eukaryota</taxon>
        <taxon>Metazoa</taxon>
        <taxon>Spiralia</taxon>
        <taxon>Lophotrochozoa</taxon>
        <taxon>Platyhelminthes</taxon>
        <taxon>Cestoda</taxon>
        <taxon>Eucestoda</taxon>
        <taxon>Diphyllobothriidea</taxon>
        <taxon>Diphyllobothriidae</taxon>
        <taxon>Dibothriocephalus</taxon>
    </lineage>
</organism>
<reference evidence="2 3" key="1">
    <citation type="submission" date="2018-11" db="EMBL/GenBank/DDBJ databases">
        <authorList>
            <consortium name="Pathogen Informatics"/>
        </authorList>
    </citation>
    <scope>NUCLEOTIDE SEQUENCE [LARGE SCALE GENOMIC DNA]</scope>
</reference>
<feature type="region of interest" description="Disordered" evidence="1">
    <location>
        <begin position="93"/>
        <end position="113"/>
    </location>
</feature>
<evidence type="ECO:0000313" key="2">
    <source>
        <dbReference type="EMBL" id="VDN40876.1"/>
    </source>
</evidence>
<protein>
    <submittedName>
        <fullName evidence="2">Uncharacterized protein</fullName>
    </submittedName>
</protein>
<evidence type="ECO:0000313" key="3">
    <source>
        <dbReference type="Proteomes" id="UP000281553"/>
    </source>
</evidence>
<feature type="non-terminal residue" evidence="2">
    <location>
        <position position="113"/>
    </location>
</feature>
<dbReference type="EMBL" id="UYRU01099801">
    <property type="protein sequence ID" value="VDN40876.1"/>
    <property type="molecule type" value="Genomic_DNA"/>
</dbReference>